<evidence type="ECO:0000313" key="5">
    <source>
        <dbReference type="EMBL" id="CAK8683525.1"/>
    </source>
</evidence>
<accession>A0ABP0FV73</accession>
<feature type="compositionally biased region" description="Polar residues" evidence="3">
    <location>
        <begin position="191"/>
        <end position="203"/>
    </location>
</feature>
<evidence type="ECO:0000256" key="2">
    <source>
        <dbReference type="SAM" id="Coils"/>
    </source>
</evidence>
<proteinExistence type="predicted"/>
<evidence type="ECO:0000313" key="6">
    <source>
        <dbReference type="Proteomes" id="UP001642483"/>
    </source>
</evidence>
<keyword evidence="6" id="KW-1185">Reference proteome</keyword>
<dbReference type="InterPro" id="IPR013766">
    <property type="entry name" value="Thioredoxin_domain"/>
</dbReference>
<dbReference type="Gene3D" id="3.40.30.10">
    <property type="entry name" value="Glutaredoxin"/>
    <property type="match status" value="1"/>
</dbReference>
<dbReference type="InterPro" id="IPR036249">
    <property type="entry name" value="Thioredoxin-like_sf"/>
</dbReference>
<protein>
    <recommendedName>
        <fullName evidence="1">Thioredoxin domain-containing protein 9</fullName>
    </recommendedName>
</protein>
<feature type="domain" description="Thioredoxin" evidence="4">
    <location>
        <begin position="70"/>
        <end position="152"/>
    </location>
</feature>
<gene>
    <name evidence="5" type="ORF">CVLEPA_LOCUS14593</name>
</gene>
<comment type="caution">
    <text evidence="5">The sequence shown here is derived from an EMBL/GenBank/DDBJ whole genome shotgun (WGS) entry which is preliminary data.</text>
</comment>
<dbReference type="SUPFAM" id="SSF52833">
    <property type="entry name" value="Thioredoxin-like"/>
    <property type="match status" value="1"/>
</dbReference>
<keyword evidence="2" id="KW-0175">Coiled coil</keyword>
<dbReference type="Pfam" id="PF00085">
    <property type="entry name" value="Thioredoxin"/>
    <property type="match status" value="1"/>
</dbReference>
<dbReference type="PANTHER" id="PTHR21148">
    <property type="entry name" value="THIOREDOXIN DOMAIN-CONTAINING PROTEIN 9"/>
    <property type="match status" value="1"/>
</dbReference>
<dbReference type="EMBL" id="CAWYQH010000097">
    <property type="protein sequence ID" value="CAK8683525.1"/>
    <property type="molecule type" value="Genomic_DNA"/>
</dbReference>
<feature type="compositionally biased region" description="Acidic residues" evidence="3">
    <location>
        <begin position="211"/>
        <end position="220"/>
    </location>
</feature>
<evidence type="ECO:0000259" key="4">
    <source>
        <dbReference type="Pfam" id="PF00085"/>
    </source>
</evidence>
<dbReference type="CDD" id="cd02989">
    <property type="entry name" value="Phd_like_TxnDC9"/>
    <property type="match status" value="1"/>
</dbReference>
<reference evidence="5 6" key="1">
    <citation type="submission" date="2024-02" db="EMBL/GenBank/DDBJ databases">
        <authorList>
            <person name="Daric V."/>
            <person name="Darras S."/>
        </authorList>
    </citation>
    <scope>NUCLEOTIDE SEQUENCE [LARGE SCALE GENOMIC DNA]</scope>
</reference>
<organism evidence="5 6">
    <name type="scientific">Clavelina lepadiformis</name>
    <name type="common">Light-bulb sea squirt</name>
    <name type="synonym">Ascidia lepadiformis</name>
    <dbReference type="NCBI Taxonomy" id="159417"/>
    <lineage>
        <taxon>Eukaryota</taxon>
        <taxon>Metazoa</taxon>
        <taxon>Chordata</taxon>
        <taxon>Tunicata</taxon>
        <taxon>Ascidiacea</taxon>
        <taxon>Aplousobranchia</taxon>
        <taxon>Clavelinidae</taxon>
        <taxon>Clavelina</taxon>
    </lineage>
</organism>
<feature type="region of interest" description="Disordered" evidence="3">
    <location>
        <begin position="183"/>
        <end position="220"/>
    </location>
</feature>
<dbReference type="Proteomes" id="UP001642483">
    <property type="component" value="Unassembled WGS sequence"/>
</dbReference>
<name>A0ABP0FV73_CLALP</name>
<feature type="coiled-coil region" evidence="2">
    <location>
        <begin position="13"/>
        <end position="55"/>
    </location>
</feature>
<evidence type="ECO:0000256" key="1">
    <source>
        <dbReference type="ARBA" id="ARBA00026148"/>
    </source>
</evidence>
<evidence type="ECO:0000256" key="3">
    <source>
        <dbReference type="SAM" id="MobiDB-lite"/>
    </source>
</evidence>
<sequence>MENMLENQLMQAAQVVEQQLDAEINRLDNMDEDELEKIRERRVQAMKKAQVQNQEWASNGHGIYSELSSEKDFFDICKQSKNVVCHFYKNTTFRCKILDSHISTLAQKHMETKFIKLDVEKAPFLTQRLGIRVIPTMGLIRDGKTKGYIVGFTDLGNCDDFSTEMLEWRLGCSEIINYKGDLATPPDNRKTGTSSTNAVGSKSKTIRGHDDDDSDSDFEE</sequence>